<dbReference type="RefSeq" id="WP_111433764.1">
    <property type="nucleotide sequence ID" value="NZ_JACIGG010000002.1"/>
</dbReference>
<name>A0A327JS08_9HYPH</name>
<dbReference type="EMBL" id="NPEV01000011">
    <property type="protein sequence ID" value="RAI28224.1"/>
    <property type="molecule type" value="Genomic_DNA"/>
</dbReference>
<dbReference type="Proteomes" id="UP000249299">
    <property type="component" value="Unassembled WGS sequence"/>
</dbReference>
<dbReference type="PANTHER" id="PTHR33835">
    <property type="entry name" value="YALI0C07656P"/>
    <property type="match status" value="1"/>
</dbReference>
<evidence type="ECO:0000313" key="1">
    <source>
        <dbReference type="EMBL" id="RAI28224.1"/>
    </source>
</evidence>
<proteinExistence type="predicted"/>
<comment type="caution">
    <text evidence="1">The sequence shown here is derived from an EMBL/GenBank/DDBJ whole genome shotgun (WGS) entry which is preliminary data.</text>
</comment>
<protein>
    <recommendedName>
        <fullName evidence="3">DUF4336 domain-containing protein</fullName>
    </recommendedName>
</protein>
<gene>
    <name evidence="1" type="ORF">CH339_07720</name>
</gene>
<sequence>MSCLKLYEPINTLKAIGDDIWIVDGPKIDFKLYGLKLPFPTRMTVIRLAGNKLWVHSPTELTPALKAEIEAIGEVAYLIAPNRIHYWWVADWKAAWPAAEVHVAPKVKEHSGGRINAVEAELGPEAPAAWRDGIEQVLVPGSFMAEAVFFHRASRTVILTDLIENFELDRITCFWLRWLIRLAGIHHPHGRVPPDLRQTFRLQGDEVRIAVEKILAWPAEKVVLAHGKWYRENGAAELARAFQWAL</sequence>
<accession>A0A327JS08</accession>
<dbReference type="InterPro" id="IPR036866">
    <property type="entry name" value="RibonucZ/Hydroxyglut_hydro"/>
</dbReference>
<dbReference type="OrthoDB" id="450111at2"/>
<evidence type="ECO:0008006" key="3">
    <source>
        <dbReference type="Google" id="ProtNLM"/>
    </source>
</evidence>
<dbReference type="AlphaFoldDB" id="A0A327JS08"/>
<organism evidence="1 2">
    <name type="scientific">Rhodobium orientis</name>
    <dbReference type="NCBI Taxonomy" id="34017"/>
    <lineage>
        <taxon>Bacteria</taxon>
        <taxon>Pseudomonadati</taxon>
        <taxon>Pseudomonadota</taxon>
        <taxon>Alphaproteobacteria</taxon>
        <taxon>Hyphomicrobiales</taxon>
        <taxon>Rhodobiaceae</taxon>
        <taxon>Rhodobium</taxon>
    </lineage>
</organism>
<reference evidence="1 2" key="1">
    <citation type="submission" date="2017-07" db="EMBL/GenBank/DDBJ databases">
        <title>Draft Genome Sequences of Select Purple Nonsulfur Bacteria.</title>
        <authorList>
            <person name="Lasarre B."/>
            <person name="Mckinlay J.B."/>
        </authorList>
    </citation>
    <scope>NUCLEOTIDE SEQUENCE [LARGE SCALE GENOMIC DNA]</scope>
    <source>
        <strain evidence="1 2">DSM 11290</strain>
    </source>
</reference>
<evidence type="ECO:0000313" key="2">
    <source>
        <dbReference type="Proteomes" id="UP000249299"/>
    </source>
</evidence>
<dbReference type="PANTHER" id="PTHR33835:SF1">
    <property type="entry name" value="METALLO-BETA-LACTAMASE DOMAIN-CONTAINING PROTEIN"/>
    <property type="match status" value="1"/>
</dbReference>
<keyword evidence="2" id="KW-1185">Reference proteome</keyword>
<dbReference type="SUPFAM" id="SSF56281">
    <property type="entry name" value="Metallo-hydrolase/oxidoreductase"/>
    <property type="match status" value="1"/>
</dbReference>
<dbReference type="Pfam" id="PF14234">
    <property type="entry name" value="DUF4336"/>
    <property type="match status" value="1"/>
</dbReference>
<dbReference type="InterPro" id="IPR025638">
    <property type="entry name" value="DUF4336"/>
</dbReference>